<reference evidence="3" key="1">
    <citation type="submission" date="2017-08" db="EMBL/GenBank/DDBJ databases">
        <authorList>
            <person name="Cuomo C."/>
            <person name="Billmyre B."/>
            <person name="Heitman J."/>
        </authorList>
    </citation>
    <scope>NUCLEOTIDE SEQUENCE</scope>
    <source>
        <strain evidence="3">CBS 12478</strain>
    </source>
</reference>
<feature type="compositionally biased region" description="Gly residues" evidence="1">
    <location>
        <begin position="176"/>
        <end position="191"/>
    </location>
</feature>
<protein>
    <recommendedName>
        <fullName evidence="2">CRA domain-containing protein</fullName>
    </recommendedName>
</protein>
<dbReference type="GeneID" id="43586495"/>
<dbReference type="EMBL" id="CP144053">
    <property type="protein sequence ID" value="WWD17244.1"/>
    <property type="molecule type" value="Genomic_DNA"/>
</dbReference>
<reference evidence="3" key="2">
    <citation type="submission" date="2024-01" db="EMBL/GenBank/DDBJ databases">
        <title>Comparative genomics of Cryptococcus and Kwoniella reveals pathogenesis evolution and contrasting modes of karyotype evolution via chromosome fusion or intercentromeric recombination.</title>
        <authorList>
            <person name="Coelho M.A."/>
            <person name="David-Palma M."/>
            <person name="Shea T."/>
            <person name="Bowers K."/>
            <person name="McGinley-Smith S."/>
            <person name="Mohammad A.W."/>
            <person name="Gnirke A."/>
            <person name="Yurkov A.M."/>
            <person name="Nowrousian M."/>
            <person name="Sun S."/>
            <person name="Cuomo C.A."/>
            <person name="Heitman J."/>
        </authorList>
    </citation>
    <scope>NUCLEOTIDE SEQUENCE</scope>
    <source>
        <strain evidence="3">CBS 12478</strain>
    </source>
</reference>
<feature type="domain" description="CRA" evidence="2">
    <location>
        <begin position="264"/>
        <end position="364"/>
    </location>
</feature>
<dbReference type="RefSeq" id="XP_031863319.2">
    <property type="nucleotide sequence ID" value="XM_032002382.2"/>
</dbReference>
<accession>A0AAJ8LI79</accession>
<dbReference type="InterPro" id="IPR024964">
    <property type="entry name" value="CTLH/CRA"/>
</dbReference>
<organism evidence="3 4">
    <name type="scientific">Kwoniella shandongensis</name>
    <dbReference type="NCBI Taxonomy" id="1734106"/>
    <lineage>
        <taxon>Eukaryota</taxon>
        <taxon>Fungi</taxon>
        <taxon>Dikarya</taxon>
        <taxon>Basidiomycota</taxon>
        <taxon>Agaricomycotina</taxon>
        <taxon>Tremellomycetes</taxon>
        <taxon>Tremellales</taxon>
        <taxon>Cryptococcaceae</taxon>
        <taxon>Kwoniella</taxon>
    </lineage>
</organism>
<dbReference type="SMART" id="SM00757">
    <property type="entry name" value="CRA"/>
    <property type="match status" value="1"/>
</dbReference>
<dbReference type="KEGG" id="ksn:43586495"/>
<evidence type="ECO:0000313" key="4">
    <source>
        <dbReference type="Proteomes" id="UP000322225"/>
    </source>
</evidence>
<keyword evidence="4" id="KW-1185">Reference proteome</keyword>
<feature type="compositionally biased region" description="Low complexity" evidence="1">
    <location>
        <begin position="146"/>
        <end position="169"/>
    </location>
</feature>
<proteinExistence type="predicted"/>
<gene>
    <name evidence="3" type="ORF">CI109_101682</name>
</gene>
<feature type="region of interest" description="Disordered" evidence="1">
    <location>
        <begin position="52"/>
        <end position="96"/>
    </location>
</feature>
<evidence type="ECO:0000256" key="1">
    <source>
        <dbReference type="SAM" id="MobiDB-lite"/>
    </source>
</evidence>
<feature type="compositionally biased region" description="Acidic residues" evidence="1">
    <location>
        <begin position="61"/>
        <end position="83"/>
    </location>
</feature>
<dbReference type="InterPro" id="IPR013144">
    <property type="entry name" value="CRA_dom"/>
</dbReference>
<feature type="region of interest" description="Disordered" evidence="1">
    <location>
        <begin position="144"/>
        <end position="200"/>
    </location>
</feature>
<dbReference type="AlphaFoldDB" id="A0AAJ8LI79"/>
<evidence type="ECO:0000259" key="2">
    <source>
        <dbReference type="SMART" id="SM00757"/>
    </source>
</evidence>
<evidence type="ECO:0000313" key="3">
    <source>
        <dbReference type="EMBL" id="WWD17244.1"/>
    </source>
</evidence>
<feature type="compositionally biased region" description="Low complexity" evidence="1">
    <location>
        <begin position="232"/>
        <end position="257"/>
    </location>
</feature>
<dbReference type="Proteomes" id="UP000322225">
    <property type="component" value="Chromosome 3"/>
</dbReference>
<dbReference type="Pfam" id="PF10607">
    <property type="entry name" value="CTLH"/>
    <property type="match status" value="1"/>
</dbReference>
<name>A0AAJ8LI79_9TREE</name>
<feature type="region of interest" description="Disordered" evidence="1">
    <location>
        <begin position="231"/>
        <end position="261"/>
    </location>
</feature>
<sequence length="402" mass="42206">MSTASGSHLNMTSLHDVVLDYVITQAYSSTAKILAKPRPTGDGDAAVAAASVAQDGHDGEDGVEGDGDGDGDETMMDLDDEAGDAAGESSNNAGGGKAVVIDQDLLDSIERRRVILNYVLNGAIIRAVEGLNTYFPTVLADPPTNGSASGSGFSSTPSYNNNSNGHSSHQPSRPTNGGGSGGGGGGGGGGHSSSTYGSTSDHSLPVFLHSSYPSHVRLNLQIQQFIESFRQLTPSSPSSPSSSISSLTNSQTLNNGSASTSSSVTLTHALTAAQGLHSEAKKLPAEVRAIYLQEIKDVGALFAYTDPETSILKGFLEQGRRIALAEQVNAAILRSEGRAVQSQLETYARRTTAIYNIMAENGIDSRPPWTAADGQGKEQLAAFWKRQVDERFRLRDFVAQTW</sequence>